<feature type="domain" description="WAP" evidence="1">
    <location>
        <begin position="198"/>
        <end position="227"/>
    </location>
</feature>
<name>A0A7J7JE71_BUGNE</name>
<dbReference type="OrthoDB" id="196393at2759"/>
<dbReference type="EMBL" id="VXIV02002585">
    <property type="protein sequence ID" value="KAF6024405.1"/>
    <property type="molecule type" value="Genomic_DNA"/>
</dbReference>
<evidence type="ECO:0000313" key="2">
    <source>
        <dbReference type="EMBL" id="KAF6024405.1"/>
    </source>
</evidence>
<protein>
    <recommendedName>
        <fullName evidence="1">WAP domain-containing protein</fullName>
    </recommendedName>
</protein>
<dbReference type="Pfam" id="PF00095">
    <property type="entry name" value="WAP"/>
    <property type="match status" value="1"/>
</dbReference>
<reference evidence="2" key="1">
    <citation type="submission" date="2020-06" db="EMBL/GenBank/DDBJ databases">
        <title>Draft genome of Bugula neritina, a colonial animal packing powerful symbionts and potential medicines.</title>
        <authorList>
            <person name="Rayko M."/>
        </authorList>
    </citation>
    <scope>NUCLEOTIDE SEQUENCE [LARGE SCALE GENOMIC DNA]</scope>
    <source>
        <strain evidence="2">Kwan_BN1</strain>
    </source>
</reference>
<dbReference type="Proteomes" id="UP000593567">
    <property type="component" value="Unassembled WGS sequence"/>
</dbReference>
<dbReference type="GO" id="GO:0030414">
    <property type="term" value="F:peptidase inhibitor activity"/>
    <property type="evidence" value="ECO:0007669"/>
    <property type="project" value="InterPro"/>
</dbReference>
<proteinExistence type="predicted"/>
<comment type="caution">
    <text evidence="2">The sequence shown here is derived from an EMBL/GenBank/DDBJ whole genome shotgun (WGS) entry which is preliminary data.</text>
</comment>
<dbReference type="InterPro" id="IPR036645">
    <property type="entry name" value="Elafin-like_sf"/>
</dbReference>
<accession>A0A7J7JE71</accession>
<dbReference type="InterPro" id="IPR008197">
    <property type="entry name" value="WAP_dom"/>
</dbReference>
<dbReference type="Gene3D" id="4.10.75.10">
    <property type="entry name" value="Elafin-like"/>
    <property type="match status" value="1"/>
</dbReference>
<dbReference type="AlphaFoldDB" id="A0A7J7JE71"/>
<gene>
    <name evidence="2" type="ORF">EB796_017317</name>
</gene>
<evidence type="ECO:0000259" key="1">
    <source>
        <dbReference type="Pfam" id="PF00095"/>
    </source>
</evidence>
<dbReference type="GO" id="GO:0005576">
    <property type="term" value="C:extracellular region"/>
    <property type="evidence" value="ECO:0007669"/>
    <property type="project" value="InterPro"/>
</dbReference>
<dbReference type="SUPFAM" id="SSF57256">
    <property type="entry name" value="Elafin-like"/>
    <property type="match status" value="1"/>
</dbReference>
<evidence type="ECO:0000313" key="3">
    <source>
        <dbReference type="Proteomes" id="UP000593567"/>
    </source>
</evidence>
<keyword evidence="3" id="KW-1185">Reference proteome</keyword>
<sequence length="253" mass="26986">MPCKHHTLLDQHHTLLQAQVAVTHIKMFKVAVLCFAVFSFAAASLYGPRQAPTAVPPPPACRICAPNECGLVLPEFRFSCPNGNILDKCGCVESCQCAGCPPFNLGLSCPFGKKADSKGCPLSICNPPPCEFAGDCAAVSCFAGFGNAVDSKQCPLRGCPCQGAANCPAVDNCNIDCSGRGGYRLNRHNCVTCQCAQKPGSCPTYGVWGSRTCRDDYDCAGNQKCCQLLHSRVKKCHGSLALTKGHNVHRPRY</sequence>
<organism evidence="2 3">
    <name type="scientific">Bugula neritina</name>
    <name type="common">Brown bryozoan</name>
    <name type="synonym">Sertularia neritina</name>
    <dbReference type="NCBI Taxonomy" id="10212"/>
    <lineage>
        <taxon>Eukaryota</taxon>
        <taxon>Metazoa</taxon>
        <taxon>Spiralia</taxon>
        <taxon>Lophotrochozoa</taxon>
        <taxon>Bryozoa</taxon>
        <taxon>Gymnolaemata</taxon>
        <taxon>Cheilostomatida</taxon>
        <taxon>Flustrina</taxon>
        <taxon>Buguloidea</taxon>
        <taxon>Bugulidae</taxon>
        <taxon>Bugula</taxon>
    </lineage>
</organism>